<protein>
    <submittedName>
        <fullName evidence="1">Uncharacterized protein</fullName>
    </submittedName>
</protein>
<accession>A0A1A9VZ05</accession>
<keyword evidence="2" id="KW-1185">Reference proteome</keyword>
<evidence type="ECO:0000313" key="1">
    <source>
        <dbReference type="EnsemblMetazoa" id="GBRI000012-PA"/>
    </source>
</evidence>
<dbReference type="Gene3D" id="6.10.140.940">
    <property type="match status" value="1"/>
</dbReference>
<dbReference type="Proteomes" id="UP000091820">
    <property type="component" value="Unassembled WGS sequence"/>
</dbReference>
<dbReference type="Gene3D" id="1.20.5.340">
    <property type="match status" value="1"/>
</dbReference>
<evidence type="ECO:0000313" key="2">
    <source>
        <dbReference type="Proteomes" id="UP000091820"/>
    </source>
</evidence>
<dbReference type="AlphaFoldDB" id="A0A1A9VZ05"/>
<organism evidence="1 2">
    <name type="scientific">Glossina brevipalpis</name>
    <dbReference type="NCBI Taxonomy" id="37001"/>
    <lineage>
        <taxon>Eukaryota</taxon>
        <taxon>Metazoa</taxon>
        <taxon>Ecdysozoa</taxon>
        <taxon>Arthropoda</taxon>
        <taxon>Hexapoda</taxon>
        <taxon>Insecta</taxon>
        <taxon>Pterygota</taxon>
        <taxon>Neoptera</taxon>
        <taxon>Endopterygota</taxon>
        <taxon>Diptera</taxon>
        <taxon>Brachycera</taxon>
        <taxon>Muscomorpha</taxon>
        <taxon>Hippoboscoidea</taxon>
        <taxon>Glossinidae</taxon>
        <taxon>Glossina</taxon>
    </lineage>
</organism>
<dbReference type="Pfam" id="PF11134">
    <property type="entry name" value="Phage_stabilise"/>
    <property type="match status" value="1"/>
</dbReference>
<name>A0A1A9VZ05_9MUSC</name>
<reference evidence="2" key="1">
    <citation type="submission" date="2014-03" db="EMBL/GenBank/DDBJ databases">
        <authorList>
            <person name="Aksoy S."/>
            <person name="Warren W."/>
            <person name="Wilson R.K."/>
        </authorList>
    </citation>
    <scope>NUCLEOTIDE SEQUENCE [LARGE SCALE GENOMIC DNA]</scope>
    <source>
        <strain evidence="2">IAEA</strain>
    </source>
</reference>
<reference evidence="1" key="2">
    <citation type="submission" date="2020-05" db="UniProtKB">
        <authorList>
            <consortium name="EnsemblMetazoa"/>
        </authorList>
    </citation>
    <scope>IDENTIFICATION</scope>
    <source>
        <strain evidence="1">IAEA</strain>
    </source>
</reference>
<dbReference type="VEuPathDB" id="VectorBase:GBRI000012"/>
<sequence length="601" mass="65941">MLATPKPVLNASGYLRSFPGIARKAEVAGVSRGVQYNTHEKTVYRGLGNQLYKGHKPIADIAGKGRISMAFSRNSQAVAAAGKMTLYRYDGTVKTLENWPKDKKYTQYDIGTVRDMCHLRGRYVWCKDGTDIFGVTDLEDESHPDRYRALYRAESQPDGIIGIDSWRDFIVCFGASTIEYFSLTGAADGQSAIYAAQPALMVEKGIAGTHCKTRLGDAHVIISHQATGAPSVYLINQAQATSIATATIEKILRSYTHDELASAVMETVRFDSHELVLIHLPRQVLCYDAAANQNGPQWSLLKTGFYHAPYRGIDFMFADHHLTCGDKHDALLGQLDFASSAQYEKPQEHVLYTPLFKADNARVFDFELEASTGVAHIADRLFLSATADGMHFGREQMINQNAPFATGDHLIARDALRLSDKDGIMANDTPNNPVEIHTTRLDTILLPANFGFAYRMYVLNQGMELGKVAVKANESSQAAYDAKNRNDQQDLILSEQAEKLNALQGDTVSLSKTQRQSLASPLDVSSAYSVNGVKVIGPRQTGWTAAAGPVSKGGFHAGTPFPVDDNYNKDQQEAIANGLMEARQRIKALEDALRSHGLIDG</sequence>
<proteinExistence type="predicted"/>
<dbReference type="InterPro" id="IPR021098">
    <property type="entry name" value="Phage_P22_Gp10"/>
</dbReference>
<dbReference type="EnsemblMetazoa" id="GBRI000012-RA">
    <property type="protein sequence ID" value="GBRI000012-PA"/>
    <property type="gene ID" value="GBRI000012"/>
</dbReference>